<name>A0A074LFQ5_9BACT</name>
<dbReference type="Pfam" id="PF00535">
    <property type="entry name" value="Glycos_transf_2"/>
    <property type="match status" value="1"/>
</dbReference>
<dbReference type="eggNOG" id="COG1216">
    <property type="taxonomic scope" value="Bacteria"/>
</dbReference>
<comment type="caution">
    <text evidence="2">The sequence shown here is derived from an EMBL/GenBank/DDBJ whole genome shotgun (WGS) entry which is preliminary data.</text>
</comment>
<dbReference type="PANTHER" id="PTHR43685:SF11">
    <property type="entry name" value="GLYCOSYLTRANSFERASE TAGX-RELATED"/>
    <property type="match status" value="1"/>
</dbReference>
<dbReference type="InterPro" id="IPR050834">
    <property type="entry name" value="Glycosyltransf_2"/>
</dbReference>
<organism evidence="2 3">
    <name type="scientific">Anditalea andensis</name>
    <dbReference type="NCBI Taxonomy" id="1048983"/>
    <lineage>
        <taxon>Bacteria</taxon>
        <taxon>Pseudomonadati</taxon>
        <taxon>Bacteroidota</taxon>
        <taxon>Cytophagia</taxon>
        <taxon>Cytophagales</taxon>
        <taxon>Cytophagaceae</taxon>
        <taxon>Anditalea</taxon>
    </lineage>
</organism>
<dbReference type="STRING" id="1048983.EL17_17825"/>
<dbReference type="SUPFAM" id="SSF53448">
    <property type="entry name" value="Nucleotide-diphospho-sugar transferases"/>
    <property type="match status" value="1"/>
</dbReference>
<dbReference type="OrthoDB" id="9815829at2"/>
<accession>A0A074LFQ5</accession>
<feature type="domain" description="Glycosyltransferase 2-like" evidence="1">
    <location>
        <begin position="4"/>
        <end position="130"/>
    </location>
</feature>
<dbReference type="AlphaFoldDB" id="A0A074LFQ5"/>
<dbReference type="InterPro" id="IPR029044">
    <property type="entry name" value="Nucleotide-diphossugar_trans"/>
</dbReference>
<evidence type="ECO:0000313" key="3">
    <source>
        <dbReference type="Proteomes" id="UP000027821"/>
    </source>
</evidence>
<sequence length="318" mass="37773">MKVSVIIPNYNHEKFLKKRIESVLNQTFRDFEVILLDDCSLDSSWDIMLAYENHEKVSVVERNKVNSGSPFSQWKKGISMAKGELIWIAESDDFAEPTLLEKLVNLFDDRVVIAYCKSIWVDENDIQNRPIPYDPTDRWDHSFTNEGMNELKFIMGKLNKIPNASAVLFRKPKYFPDTIIQMKYAGDWYFWIWLLLSGDISYTPEKLNYFRKHTASSRQLKSIYQEISRFDENLKVINFALDKQGIMMDRQQAKNYEWLVSKLHRNLAHNSRLSFTYWNPPIPFIFKSMYYKILIATIFNRLQIELSRQKNNTKFNKI</sequence>
<reference evidence="2 3" key="1">
    <citation type="submission" date="2014-04" db="EMBL/GenBank/DDBJ databases">
        <title>Characterization and application of a salt tolerant electro-active bacterium.</title>
        <authorList>
            <person name="Yang L."/>
            <person name="Wei S."/>
            <person name="Tay Q.X.M."/>
        </authorList>
    </citation>
    <scope>NUCLEOTIDE SEQUENCE [LARGE SCALE GENOMIC DNA]</scope>
    <source>
        <strain evidence="2 3">LY1</strain>
    </source>
</reference>
<gene>
    <name evidence="2" type="ORF">EL17_17825</name>
</gene>
<dbReference type="PANTHER" id="PTHR43685">
    <property type="entry name" value="GLYCOSYLTRANSFERASE"/>
    <property type="match status" value="1"/>
</dbReference>
<dbReference type="InterPro" id="IPR001173">
    <property type="entry name" value="Glyco_trans_2-like"/>
</dbReference>
<evidence type="ECO:0000259" key="1">
    <source>
        <dbReference type="Pfam" id="PF00535"/>
    </source>
</evidence>
<dbReference type="EMBL" id="JMIH01000024">
    <property type="protein sequence ID" value="KEO72597.1"/>
    <property type="molecule type" value="Genomic_DNA"/>
</dbReference>
<dbReference type="RefSeq" id="WP_051720122.1">
    <property type="nucleotide sequence ID" value="NZ_JMIH01000024.1"/>
</dbReference>
<protein>
    <recommendedName>
        <fullName evidence="1">Glycosyltransferase 2-like domain-containing protein</fullName>
    </recommendedName>
</protein>
<dbReference type="Proteomes" id="UP000027821">
    <property type="component" value="Unassembled WGS sequence"/>
</dbReference>
<proteinExistence type="predicted"/>
<dbReference type="Gene3D" id="3.90.550.10">
    <property type="entry name" value="Spore Coat Polysaccharide Biosynthesis Protein SpsA, Chain A"/>
    <property type="match status" value="1"/>
</dbReference>
<evidence type="ECO:0000313" key="2">
    <source>
        <dbReference type="EMBL" id="KEO72597.1"/>
    </source>
</evidence>
<keyword evidence="3" id="KW-1185">Reference proteome</keyword>